<dbReference type="KEGG" id="dmp:FAK_02330"/>
<sequence length="126" mass="14127">MLRVATYNVHRWVGRDGHQDINRALRIINGLKADLIALQEVCVPDKGPSLAVARRLALRMGLQTIAGPTFFEEQGEYGNLVLTRLPVEEIRRWDISVPGREPRGAVMVILKTVYVVKAFGTRIGFC</sequence>
<keyword evidence="3" id="KW-1185">Reference proteome</keyword>
<proteinExistence type="predicted"/>
<gene>
    <name evidence="2" type="ORF">FAK_02330</name>
</gene>
<dbReference type="SUPFAM" id="SSF56219">
    <property type="entry name" value="DNase I-like"/>
    <property type="match status" value="1"/>
</dbReference>
<evidence type="ECO:0000259" key="1">
    <source>
        <dbReference type="Pfam" id="PF03372"/>
    </source>
</evidence>
<dbReference type="InterPro" id="IPR036691">
    <property type="entry name" value="Endo/exonu/phosph_ase_sf"/>
</dbReference>
<evidence type="ECO:0000313" key="3">
    <source>
        <dbReference type="Proteomes" id="UP001366166"/>
    </source>
</evidence>
<evidence type="ECO:0000313" key="2">
    <source>
        <dbReference type="EMBL" id="BEQ13167.1"/>
    </source>
</evidence>
<name>A0AAU9EZZ1_9BACT</name>
<organism evidence="2 3">
    <name type="scientific">Desulfoferula mesophila</name>
    <dbReference type="NCBI Taxonomy" id="3058419"/>
    <lineage>
        <taxon>Bacteria</taxon>
        <taxon>Pseudomonadati</taxon>
        <taxon>Thermodesulfobacteriota</taxon>
        <taxon>Desulfarculia</taxon>
        <taxon>Desulfarculales</taxon>
        <taxon>Desulfarculaceae</taxon>
        <taxon>Desulfoferula</taxon>
    </lineage>
</organism>
<protein>
    <recommendedName>
        <fullName evidence="1">Endonuclease/exonuclease/phosphatase domain-containing protein</fullName>
    </recommendedName>
</protein>
<dbReference type="AlphaFoldDB" id="A0AAU9EZZ1"/>
<dbReference type="EMBL" id="AP028679">
    <property type="protein sequence ID" value="BEQ13167.1"/>
    <property type="molecule type" value="Genomic_DNA"/>
</dbReference>
<dbReference type="Pfam" id="PF03372">
    <property type="entry name" value="Exo_endo_phos"/>
    <property type="match status" value="1"/>
</dbReference>
<dbReference type="GO" id="GO:0003824">
    <property type="term" value="F:catalytic activity"/>
    <property type="evidence" value="ECO:0007669"/>
    <property type="project" value="InterPro"/>
</dbReference>
<dbReference type="Gene3D" id="3.60.10.10">
    <property type="entry name" value="Endonuclease/exonuclease/phosphatase"/>
    <property type="match status" value="1"/>
</dbReference>
<accession>A0AAU9EZZ1</accession>
<dbReference type="Proteomes" id="UP001366166">
    <property type="component" value="Chromosome"/>
</dbReference>
<reference evidence="3" key="1">
    <citation type="journal article" date="2023" name="Arch. Microbiol.">
        <title>Desulfoferula mesophilus gen. nov. sp. nov., a mesophilic sulfate-reducing bacterium isolated from a brackish lake sediment.</title>
        <authorList>
            <person name="Watanabe T."/>
            <person name="Yabe T."/>
            <person name="Tsuji J.M."/>
            <person name="Fukui M."/>
        </authorList>
    </citation>
    <scope>NUCLEOTIDE SEQUENCE [LARGE SCALE GENOMIC DNA]</scope>
    <source>
        <strain evidence="3">12FAK</strain>
    </source>
</reference>
<dbReference type="InterPro" id="IPR005135">
    <property type="entry name" value="Endo/exonuclease/phosphatase"/>
</dbReference>
<feature type="domain" description="Endonuclease/exonuclease/phosphatase" evidence="1">
    <location>
        <begin position="15"/>
        <end position="118"/>
    </location>
</feature>